<comment type="similarity">
    <text evidence="7">Belongs to the binding-protein-dependent transport system permease family.</text>
</comment>
<gene>
    <name evidence="9" type="ORF">CUJ84_pRLN1000436</name>
</gene>
<dbReference type="CDD" id="cd06261">
    <property type="entry name" value="TM_PBP2"/>
    <property type="match status" value="1"/>
</dbReference>
<accession>A0A2K9ZCA6</accession>
<keyword evidence="3" id="KW-1003">Cell membrane</keyword>
<keyword evidence="5 7" id="KW-1133">Transmembrane helix</keyword>
<feature type="transmembrane region" description="Helical" evidence="7">
    <location>
        <begin position="240"/>
        <end position="261"/>
    </location>
</feature>
<keyword evidence="4 7" id="KW-0812">Transmembrane</keyword>
<feature type="transmembrane region" description="Helical" evidence="7">
    <location>
        <begin position="108"/>
        <end position="129"/>
    </location>
</feature>
<dbReference type="PANTHER" id="PTHR32243">
    <property type="entry name" value="MALTOSE TRANSPORT SYSTEM PERMEASE-RELATED"/>
    <property type="match status" value="1"/>
</dbReference>
<dbReference type="PANTHER" id="PTHR32243:SF18">
    <property type="entry name" value="INNER MEMBRANE ABC TRANSPORTER PERMEASE PROTEIN YCJP"/>
    <property type="match status" value="1"/>
</dbReference>
<dbReference type="Proteomes" id="UP000238523">
    <property type="component" value="Plasmid pRLN1"/>
</dbReference>
<evidence type="ECO:0000256" key="3">
    <source>
        <dbReference type="ARBA" id="ARBA00022475"/>
    </source>
</evidence>
<dbReference type="GO" id="GO:0055085">
    <property type="term" value="P:transmembrane transport"/>
    <property type="evidence" value="ECO:0007669"/>
    <property type="project" value="InterPro"/>
</dbReference>
<feature type="transmembrane region" description="Helical" evidence="7">
    <location>
        <begin position="182"/>
        <end position="207"/>
    </location>
</feature>
<feature type="transmembrane region" description="Helical" evidence="7">
    <location>
        <begin position="12"/>
        <end position="32"/>
    </location>
</feature>
<dbReference type="Gene3D" id="1.10.3720.10">
    <property type="entry name" value="MetI-like"/>
    <property type="match status" value="1"/>
</dbReference>
<protein>
    <submittedName>
        <fullName evidence="9">ABC transporter permease</fullName>
    </submittedName>
</protein>
<dbReference type="InterPro" id="IPR050901">
    <property type="entry name" value="BP-dep_ABC_trans_perm"/>
</dbReference>
<feature type="domain" description="ABC transmembrane type-1" evidence="8">
    <location>
        <begin position="70"/>
        <end position="261"/>
    </location>
</feature>
<evidence type="ECO:0000256" key="1">
    <source>
        <dbReference type="ARBA" id="ARBA00004651"/>
    </source>
</evidence>
<proteinExistence type="inferred from homology"/>
<dbReference type="RefSeq" id="WP_105008637.1">
    <property type="nucleotide sequence ID" value="NZ_CP025013.1"/>
</dbReference>
<keyword evidence="6 7" id="KW-0472">Membrane</keyword>
<comment type="subcellular location">
    <subcellularLocation>
        <location evidence="1 7">Cell membrane</location>
        <topology evidence="1 7">Multi-pass membrane protein</topology>
    </subcellularLocation>
</comment>
<evidence type="ECO:0000259" key="8">
    <source>
        <dbReference type="PROSITE" id="PS50928"/>
    </source>
</evidence>
<evidence type="ECO:0000256" key="2">
    <source>
        <dbReference type="ARBA" id="ARBA00022448"/>
    </source>
</evidence>
<evidence type="ECO:0000256" key="7">
    <source>
        <dbReference type="RuleBase" id="RU363032"/>
    </source>
</evidence>
<dbReference type="EMBL" id="CP025013">
    <property type="protein sequence ID" value="AUW45897.1"/>
    <property type="molecule type" value="Genomic_DNA"/>
</dbReference>
<keyword evidence="2 7" id="KW-0813">Transport</keyword>
<evidence type="ECO:0000256" key="6">
    <source>
        <dbReference type="ARBA" id="ARBA00023136"/>
    </source>
</evidence>
<dbReference type="PROSITE" id="PS50928">
    <property type="entry name" value="ABC_TM1"/>
    <property type="match status" value="1"/>
</dbReference>
<dbReference type="InterPro" id="IPR000515">
    <property type="entry name" value="MetI-like"/>
</dbReference>
<geneLocation type="plasmid" evidence="10">
    <name>prln1</name>
</geneLocation>
<dbReference type="InterPro" id="IPR035906">
    <property type="entry name" value="MetI-like_sf"/>
</dbReference>
<evidence type="ECO:0000256" key="5">
    <source>
        <dbReference type="ARBA" id="ARBA00022989"/>
    </source>
</evidence>
<organism evidence="9 10">
    <name type="scientific">Rhizobium leguminosarum</name>
    <dbReference type="NCBI Taxonomy" id="384"/>
    <lineage>
        <taxon>Bacteria</taxon>
        <taxon>Pseudomonadati</taxon>
        <taxon>Pseudomonadota</taxon>
        <taxon>Alphaproteobacteria</taxon>
        <taxon>Hyphomicrobiales</taxon>
        <taxon>Rhizobiaceae</taxon>
        <taxon>Rhizobium/Agrobacterium group</taxon>
        <taxon>Rhizobium</taxon>
    </lineage>
</organism>
<sequence>MARRRMHKNWALTGTMTLIAMVINLPIILMVLNSFQPTEAIVARLTIIPRDPSLQNYLFLMEETPFLSYLRNSVVTALGATVFSLFCAVFAGYALSRFKNRLLDVYSTGLFAVQMFPIILALIPLFLLFRPLGLIDTPLSVIIVYGVINLPFVTWMARSYFDTIPRELEEAALIDGCGHFGAFFRVVLPLSGPGLAAVSIFAFLLAYNEFFVANVFLRTKAAMTLPVGIQMFLQQFSTDWGSLTAAASVTMLPTLILFLFVQKFITHGAIAGGVKG</sequence>
<feature type="transmembrane region" description="Helical" evidence="7">
    <location>
        <begin position="141"/>
        <end position="161"/>
    </location>
</feature>
<dbReference type="AlphaFoldDB" id="A0A2K9ZCA6"/>
<feature type="transmembrane region" description="Helical" evidence="7">
    <location>
        <begin position="74"/>
        <end position="96"/>
    </location>
</feature>
<dbReference type="Pfam" id="PF00528">
    <property type="entry name" value="BPD_transp_1"/>
    <property type="match status" value="1"/>
</dbReference>
<evidence type="ECO:0000313" key="10">
    <source>
        <dbReference type="Proteomes" id="UP000238523"/>
    </source>
</evidence>
<name>A0A2K9ZCA6_RHILE</name>
<dbReference type="SUPFAM" id="SSF161098">
    <property type="entry name" value="MetI-like"/>
    <property type="match status" value="1"/>
</dbReference>
<evidence type="ECO:0000313" key="9">
    <source>
        <dbReference type="EMBL" id="AUW45897.1"/>
    </source>
</evidence>
<dbReference type="GO" id="GO:0005886">
    <property type="term" value="C:plasma membrane"/>
    <property type="evidence" value="ECO:0007669"/>
    <property type="project" value="UniProtKB-SubCell"/>
</dbReference>
<evidence type="ECO:0000256" key="4">
    <source>
        <dbReference type="ARBA" id="ARBA00022692"/>
    </source>
</evidence>
<keyword evidence="9" id="KW-0614">Plasmid</keyword>
<reference evidence="9 10" key="1">
    <citation type="submission" date="2017-11" db="EMBL/GenBank/DDBJ databases">
        <title>Complete genome of Rhizobium leguminosarum Norway, an ineffective micro-symbiont.</title>
        <authorList>
            <person name="Hoffrichter A."/>
            <person name="Liang J."/>
            <person name="Brachmann A."/>
            <person name="Marin M."/>
        </authorList>
    </citation>
    <scope>NUCLEOTIDE SEQUENCE [LARGE SCALE GENOMIC DNA]</scope>
    <source>
        <strain evidence="9 10">Norway</strain>
        <plasmid evidence="10">Plasmid prln1</plasmid>
    </source>
</reference>